<sequence>MQYYTTGEVAEKLSISVRTLRYYDQIELMSPSHKDDNGKRLYSNSDLINLEKITILKMLNLSLRDIKKVLSQITTEQLLRAHLQSLEQQKEELESSINNTNTLINFVHLEGELKWEQLMSLIDEAKNRKVTDWNKYFNEEEETRLKEQLPKMDNNNNQIRKWINIIRRVENCLERNMHPSSKEAQILAEDVLILSEELFGGDQGLAEKFYEIRKSQEKSQEMNLYPVEPSIIDYMEKAIEFYELEISKSI</sequence>
<feature type="domain" description="HTH merR-type" evidence="3">
    <location>
        <begin position="3"/>
        <end position="72"/>
    </location>
</feature>
<evidence type="ECO:0000313" key="5">
    <source>
        <dbReference type="Proteomes" id="UP000613512"/>
    </source>
</evidence>
<dbReference type="Gene3D" id="1.10.1660.10">
    <property type="match status" value="1"/>
</dbReference>
<dbReference type="GO" id="GO:0003677">
    <property type="term" value="F:DNA binding"/>
    <property type="evidence" value="ECO:0007669"/>
    <property type="project" value="UniProtKB-KW"/>
</dbReference>
<reference evidence="4" key="2">
    <citation type="submission" date="2020-09" db="EMBL/GenBank/DDBJ databases">
        <authorList>
            <person name="Sun Q."/>
            <person name="Zhou Y."/>
        </authorList>
    </citation>
    <scope>NUCLEOTIDE SEQUENCE</scope>
    <source>
        <strain evidence="4">CGMCC 1.12408</strain>
    </source>
</reference>
<dbReference type="Pfam" id="PF13411">
    <property type="entry name" value="MerR_1"/>
    <property type="match status" value="1"/>
</dbReference>
<reference evidence="4" key="1">
    <citation type="journal article" date="2014" name="Int. J. Syst. Evol. Microbiol.">
        <title>Complete genome sequence of Corynebacterium casei LMG S-19264T (=DSM 44701T), isolated from a smear-ripened cheese.</title>
        <authorList>
            <consortium name="US DOE Joint Genome Institute (JGI-PGF)"/>
            <person name="Walter F."/>
            <person name="Albersmeier A."/>
            <person name="Kalinowski J."/>
            <person name="Ruckert C."/>
        </authorList>
    </citation>
    <scope>NUCLEOTIDE SEQUENCE</scope>
    <source>
        <strain evidence="4">CGMCC 1.12408</strain>
    </source>
</reference>
<dbReference type="CDD" id="cd01106">
    <property type="entry name" value="HTH_TipAL-Mta"/>
    <property type="match status" value="1"/>
</dbReference>
<dbReference type="PANTHER" id="PTHR30204">
    <property type="entry name" value="REDOX-CYCLING DRUG-SENSING TRANSCRIPTIONAL ACTIVATOR SOXR"/>
    <property type="match status" value="1"/>
</dbReference>
<dbReference type="PANTHER" id="PTHR30204:SF96">
    <property type="entry name" value="CHROMOSOME-ANCHORING PROTEIN RACA"/>
    <property type="match status" value="1"/>
</dbReference>
<dbReference type="InterPro" id="IPR000551">
    <property type="entry name" value="MerR-type_HTH_dom"/>
</dbReference>
<evidence type="ECO:0000256" key="1">
    <source>
        <dbReference type="ARBA" id="ARBA00023125"/>
    </source>
</evidence>
<dbReference type="GO" id="GO:0003700">
    <property type="term" value="F:DNA-binding transcription factor activity"/>
    <property type="evidence" value="ECO:0007669"/>
    <property type="project" value="InterPro"/>
</dbReference>
<dbReference type="EMBL" id="BMEY01000006">
    <property type="protein sequence ID" value="GGA72714.1"/>
    <property type="molecule type" value="Genomic_DNA"/>
</dbReference>
<name>A0A916W726_9BACI</name>
<keyword evidence="5" id="KW-1185">Reference proteome</keyword>
<evidence type="ECO:0000259" key="3">
    <source>
        <dbReference type="PROSITE" id="PS50937"/>
    </source>
</evidence>
<dbReference type="InterPro" id="IPR047057">
    <property type="entry name" value="MerR_fam"/>
</dbReference>
<dbReference type="InterPro" id="IPR009061">
    <property type="entry name" value="DNA-bd_dom_put_sf"/>
</dbReference>
<dbReference type="RefSeq" id="WP_188384110.1">
    <property type="nucleotide sequence ID" value="NZ_BMEY01000006.1"/>
</dbReference>
<evidence type="ECO:0000256" key="2">
    <source>
        <dbReference type="SAM" id="Coils"/>
    </source>
</evidence>
<gene>
    <name evidence="4" type="ORF">GCM10008025_15630</name>
</gene>
<dbReference type="Proteomes" id="UP000613512">
    <property type="component" value="Unassembled WGS sequence"/>
</dbReference>
<keyword evidence="1" id="KW-0238">DNA-binding</keyword>
<evidence type="ECO:0000313" key="4">
    <source>
        <dbReference type="EMBL" id="GGA72714.1"/>
    </source>
</evidence>
<proteinExistence type="predicted"/>
<comment type="caution">
    <text evidence="4">The sequence shown here is derived from an EMBL/GenBank/DDBJ whole genome shotgun (WGS) entry which is preliminary data.</text>
</comment>
<feature type="coiled-coil region" evidence="2">
    <location>
        <begin position="76"/>
        <end position="103"/>
    </location>
</feature>
<keyword evidence="2" id="KW-0175">Coiled coil</keyword>
<dbReference type="AlphaFoldDB" id="A0A916W726"/>
<dbReference type="SMART" id="SM00422">
    <property type="entry name" value="HTH_MERR"/>
    <property type="match status" value="1"/>
</dbReference>
<accession>A0A916W726</accession>
<organism evidence="4 5">
    <name type="scientific">Ornithinibacillus halotolerans</name>
    <dbReference type="NCBI Taxonomy" id="1274357"/>
    <lineage>
        <taxon>Bacteria</taxon>
        <taxon>Bacillati</taxon>
        <taxon>Bacillota</taxon>
        <taxon>Bacilli</taxon>
        <taxon>Bacillales</taxon>
        <taxon>Bacillaceae</taxon>
        <taxon>Ornithinibacillus</taxon>
    </lineage>
</organism>
<dbReference type="PROSITE" id="PS50937">
    <property type="entry name" value="HTH_MERR_2"/>
    <property type="match status" value="1"/>
</dbReference>
<dbReference type="SUPFAM" id="SSF46955">
    <property type="entry name" value="Putative DNA-binding domain"/>
    <property type="match status" value="1"/>
</dbReference>
<protein>
    <submittedName>
        <fullName evidence="4">MerR family transcriptional regulator</fullName>
    </submittedName>
</protein>